<keyword evidence="1" id="KW-0472">Membrane</keyword>
<keyword evidence="1" id="KW-0812">Transmembrane</keyword>
<evidence type="ECO:0000256" key="1">
    <source>
        <dbReference type="SAM" id="Phobius"/>
    </source>
</evidence>
<dbReference type="AlphaFoldDB" id="A0A6A6LR28"/>
<proteinExistence type="predicted"/>
<keyword evidence="1" id="KW-1133">Transmembrane helix</keyword>
<gene>
    <name evidence="2" type="ORF">GH714_012102</name>
</gene>
<organism evidence="2 3">
    <name type="scientific">Hevea brasiliensis</name>
    <name type="common">Para rubber tree</name>
    <name type="synonym">Siphonia brasiliensis</name>
    <dbReference type="NCBI Taxonomy" id="3981"/>
    <lineage>
        <taxon>Eukaryota</taxon>
        <taxon>Viridiplantae</taxon>
        <taxon>Streptophyta</taxon>
        <taxon>Embryophyta</taxon>
        <taxon>Tracheophyta</taxon>
        <taxon>Spermatophyta</taxon>
        <taxon>Magnoliopsida</taxon>
        <taxon>eudicotyledons</taxon>
        <taxon>Gunneridae</taxon>
        <taxon>Pentapetalae</taxon>
        <taxon>rosids</taxon>
        <taxon>fabids</taxon>
        <taxon>Malpighiales</taxon>
        <taxon>Euphorbiaceae</taxon>
        <taxon>Crotonoideae</taxon>
        <taxon>Micrandreae</taxon>
        <taxon>Hevea</taxon>
    </lineage>
</organism>
<sequence length="175" mass="19191">MNLEKIKPSSNSSFLVVKGNAFEDKTIESSTMACENSMLDKCDRRGGCQFLHSCLWGLVFDIGKARGAHTGDHFVEFFIDFLVVFGIVLLSRCDKFFLASSDGTAWNIETVTEFSLDGSIGQFYAMAVAYALDMLFIGAQGAIALCGMHDAEAEAKPILFCSCNDNTVYLYDLPS</sequence>
<protein>
    <recommendedName>
        <fullName evidence="4">C3H1-type domain-containing protein</fullName>
    </recommendedName>
</protein>
<dbReference type="Proteomes" id="UP000467840">
    <property type="component" value="Chromosome 16"/>
</dbReference>
<reference evidence="2 3" key="1">
    <citation type="journal article" date="2020" name="Mol. Plant">
        <title>The Chromosome-Based Rubber Tree Genome Provides New Insights into Spurge Genome Evolution and Rubber Biosynthesis.</title>
        <authorList>
            <person name="Liu J."/>
            <person name="Shi C."/>
            <person name="Shi C.C."/>
            <person name="Li W."/>
            <person name="Zhang Q.J."/>
            <person name="Zhang Y."/>
            <person name="Li K."/>
            <person name="Lu H.F."/>
            <person name="Shi C."/>
            <person name="Zhu S.T."/>
            <person name="Xiao Z.Y."/>
            <person name="Nan H."/>
            <person name="Yue Y."/>
            <person name="Zhu X.G."/>
            <person name="Wu Y."/>
            <person name="Hong X.N."/>
            <person name="Fan G.Y."/>
            <person name="Tong Y."/>
            <person name="Zhang D."/>
            <person name="Mao C.L."/>
            <person name="Liu Y.L."/>
            <person name="Hao S.J."/>
            <person name="Liu W.Q."/>
            <person name="Lv M.Q."/>
            <person name="Zhang H.B."/>
            <person name="Liu Y."/>
            <person name="Hu-Tang G.R."/>
            <person name="Wang J.P."/>
            <person name="Wang J.H."/>
            <person name="Sun Y.H."/>
            <person name="Ni S.B."/>
            <person name="Chen W.B."/>
            <person name="Zhang X.C."/>
            <person name="Jiao Y.N."/>
            <person name="Eichler E.E."/>
            <person name="Li G.H."/>
            <person name="Liu X."/>
            <person name="Gao L.Z."/>
        </authorList>
    </citation>
    <scope>NUCLEOTIDE SEQUENCE [LARGE SCALE GENOMIC DNA]</scope>
    <source>
        <strain evidence="3">cv. GT1</strain>
        <tissue evidence="2">Leaf</tissue>
    </source>
</reference>
<name>A0A6A6LR28_HEVBR</name>
<dbReference type="EMBL" id="JAAGAX010000009">
    <property type="protein sequence ID" value="KAF2302967.1"/>
    <property type="molecule type" value="Genomic_DNA"/>
</dbReference>
<feature type="transmembrane region" description="Helical" evidence="1">
    <location>
        <begin position="123"/>
        <end position="146"/>
    </location>
</feature>
<keyword evidence="3" id="KW-1185">Reference proteome</keyword>
<evidence type="ECO:0000313" key="2">
    <source>
        <dbReference type="EMBL" id="KAF2302967.1"/>
    </source>
</evidence>
<evidence type="ECO:0000313" key="3">
    <source>
        <dbReference type="Proteomes" id="UP000467840"/>
    </source>
</evidence>
<accession>A0A6A6LR28</accession>
<feature type="transmembrane region" description="Helical" evidence="1">
    <location>
        <begin position="74"/>
        <end position="91"/>
    </location>
</feature>
<evidence type="ECO:0008006" key="4">
    <source>
        <dbReference type="Google" id="ProtNLM"/>
    </source>
</evidence>
<comment type="caution">
    <text evidence="2">The sequence shown here is derived from an EMBL/GenBank/DDBJ whole genome shotgun (WGS) entry which is preliminary data.</text>
</comment>